<proteinExistence type="predicted"/>
<dbReference type="InterPro" id="IPR036388">
    <property type="entry name" value="WH-like_DNA-bd_sf"/>
</dbReference>
<dbReference type="EMBL" id="QWDC01000003">
    <property type="protein sequence ID" value="RFZ91124.1"/>
    <property type="molecule type" value="Genomic_DNA"/>
</dbReference>
<dbReference type="PANTHER" id="PTHR30154">
    <property type="entry name" value="LEUCINE-RESPONSIVE REGULATORY PROTEIN"/>
    <property type="match status" value="1"/>
</dbReference>
<dbReference type="PRINTS" id="PR00033">
    <property type="entry name" value="HTHASNC"/>
</dbReference>
<dbReference type="InterPro" id="IPR019887">
    <property type="entry name" value="Tscrpt_reg_AsnC/Lrp_C"/>
</dbReference>
<dbReference type="InterPro" id="IPR019888">
    <property type="entry name" value="Tscrpt_reg_AsnC-like"/>
</dbReference>
<dbReference type="SMART" id="SM00344">
    <property type="entry name" value="HTH_ASNC"/>
    <property type="match status" value="1"/>
</dbReference>
<evidence type="ECO:0000259" key="4">
    <source>
        <dbReference type="PROSITE" id="PS50956"/>
    </source>
</evidence>
<dbReference type="SUPFAM" id="SSF54909">
    <property type="entry name" value="Dimeric alpha+beta barrel"/>
    <property type="match status" value="1"/>
</dbReference>
<evidence type="ECO:0000256" key="2">
    <source>
        <dbReference type="ARBA" id="ARBA00023125"/>
    </source>
</evidence>
<protein>
    <submittedName>
        <fullName evidence="5">Lrp/AsnC family transcriptional regulator</fullName>
    </submittedName>
</protein>
<organism evidence="5 6">
    <name type="scientific">Mucilaginibacter conchicola</name>
    <dbReference type="NCBI Taxonomy" id="2303333"/>
    <lineage>
        <taxon>Bacteria</taxon>
        <taxon>Pseudomonadati</taxon>
        <taxon>Bacteroidota</taxon>
        <taxon>Sphingobacteriia</taxon>
        <taxon>Sphingobacteriales</taxon>
        <taxon>Sphingobacteriaceae</taxon>
        <taxon>Mucilaginibacter</taxon>
    </lineage>
</organism>
<dbReference type="Pfam" id="PF13412">
    <property type="entry name" value="HTH_24"/>
    <property type="match status" value="1"/>
</dbReference>
<dbReference type="InterPro" id="IPR036390">
    <property type="entry name" value="WH_DNA-bd_sf"/>
</dbReference>
<dbReference type="Gene3D" id="1.10.10.10">
    <property type="entry name" value="Winged helix-like DNA-binding domain superfamily/Winged helix DNA-binding domain"/>
    <property type="match status" value="1"/>
</dbReference>
<gene>
    <name evidence="5" type="ORF">D0C36_19475</name>
</gene>
<dbReference type="SUPFAM" id="SSF46785">
    <property type="entry name" value="Winged helix' DNA-binding domain"/>
    <property type="match status" value="1"/>
</dbReference>
<dbReference type="AlphaFoldDB" id="A0A372NQA8"/>
<accession>A0A372NQA8</accession>
<dbReference type="GO" id="GO:0043565">
    <property type="term" value="F:sequence-specific DNA binding"/>
    <property type="evidence" value="ECO:0007669"/>
    <property type="project" value="InterPro"/>
</dbReference>
<dbReference type="InterPro" id="IPR011008">
    <property type="entry name" value="Dimeric_a/b-barrel"/>
</dbReference>
<feature type="domain" description="HTH asnC-type" evidence="4">
    <location>
        <begin position="4"/>
        <end position="65"/>
    </location>
</feature>
<comment type="caution">
    <text evidence="5">The sequence shown here is derived from an EMBL/GenBank/DDBJ whole genome shotgun (WGS) entry which is preliminary data.</text>
</comment>
<dbReference type="GO" id="GO:0043200">
    <property type="term" value="P:response to amino acid"/>
    <property type="evidence" value="ECO:0007669"/>
    <property type="project" value="TreeGrafter"/>
</dbReference>
<dbReference type="Pfam" id="PF01037">
    <property type="entry name" value="AsnC_trans_reg"/>
    <property type="match status" value="1"/>
</dbReference>
<dbReference type="OrthoDB" id="9800326at2"/>
<keyword evidence="1" id="KW-0805">Transcription regulation</keyword>
<dbReference type="GO" id="GO:0005829">
    <property type="term" value="C:cytosol"/>
    <property type="evidence" value="ECO:0007669"/>
    <property type="project" value="TreeGrafter"/>
</dbReference>
<evidence type="ECO:0000313" key="6">
    <source>
        <dbReference type="Proteomes" id="UP000264217"/>
    </source>
</evidence>
<name>A0A372NQA8_9SPHI</name>
<keyword evidence="3" id="KW-0804">Transcription</keyword>
<keyword evidence="6" id="KW-1185">Reference proteome</keyword>
<evidence type="ECO:0000256" key="1">
    <source>
        <dbReference type="ARBA" id="ARBA00023015"/>
    </source>
</evidence>
<keyword evidence="2" id="KW-0238">DNA-binding</keyword>
<evidence type="ECO:0000256" key="3">
    <source>
        <dbReference type="ARBA" id="ARBA00023163"/>
    </source>
</evidence>
<dbReference type="InterPro" id="IPR000485">
    <property type="entry name" value="AsnC-type_HTH_dom"/>
</dbReference>
<sequence>MYNPDRTDLEILRLLEQDGRMSHKVIAQTVHKSITPVHSRISKLEKSGFIRKITALINPKLIGRGLTAYTQVLLKVHSQESLENFIAEAVKIKEVMECYHMTGTFDFLLRITIRDMEAYNELLLKQLSNLPAVAQMQTFFVISEAKYETAYFNTV</sequence>
<dbReference type="Proteomes" id="UP000264217">
    <property type="component" value="Unassembled WGS sequence"/>
</dbReference>
<reference evidence="5 6" key="1">
    <citation type="submission" date="2018-08" db="EMBL/GenBank/DDBJ databases">
        <title>Mucilaginibacter sp. MYSH2.</title>
        <authorList>
            <person name="Seo T."/>
        </authorList>
    </citation>
    <scope>NUCLEOTIDE SEQUENCE [LARGE SCALE GENOMIC DNA]</scope>
    <source>
        <strain evidence="5 6">MYSH2</strain>
    </source>
</reference>
<evidence type="ECO:0000313" key="5">
    <source>
        <dbReference type="EMBL" id="RFZ91124.1"/>
    </source>
</evidence>
<dbReference type="PANTHER" id="PTHR30154:SF34">
    <property type="entry name" value="TRANSCRIPTIONAL REGULATOR AZLB"/>
    <property type="match status" value="1"/>
</dbReference>
<dbReference type="PROSITE" id="PS50956">
    <property type="entry name" value="HTH_ASNC_2"/>
    <property type="match status" value="1"/>
</dbReference>
<dbReference type="Gene3D" id="3.30.70.920">
    <property type="match status" value="1"/>
</dbReference>